<evidence type="ECO:0000313" key="3">
    <source>
        <dbReference type="EMBL" id="OJA09172.1"/>
    </source>
</evidence>
<dbReference type="InterPro" id="IPR015943">
    <property type="entry name" value="WD40/YVTN_repeat-like_dom_sf"/>
</dbReference>
<protein>
    <recommendedName>
        <fullName evidence="5">Anaphase-promoting complex subunit 4 WD40 domain-containing protein</fullName>
    </recommendedName>
</protein>
<dbReference type="AlphaFoldDB" id="A0A1J8QBN2"/>
<feature type="repeat" description="WD" evidence="1">
    <location>
        <begin position="90"/>
        <end position="121"/>
    </location>
</feature>
<dbReference type="EMBL" id="LVVM01006000">
    <property type="protein sequence ID" value="OJA09172.1"/>
    <property type="molecule type" value="Genomic_DNA"/>
</dbReference>
<dbReference type="OrthoDB" id="5573735at2759"/>
<proteinExistence type="predicted"/>
<dbReference type="SUPFAM" id="SSF50978">
    <property type="entry name" value="WD40 repeat-like"/>
    <property type="match status" value="1"/>
</dbReference>
<feature type="compositionally biased region" description="Acidic residues" evidence="2">
    <location>
        <begin position="144"/>
        <end position="160"/>
    </location>
</feature>
<dbReference type="PROSITE" id="PS50082">
    <property type="entry name" value="WD_REPEATS_2"/>
    <property type="match status" value="1"/>
</dbReference>
<comment type="caution">
    <text evidence="3">The sequence shown here is derived from an EMBL/GenBank/DDBJ whole genome shotgun (WGS) entry which is preliminary data.</text>
</comment>
<keyword evidence="1" id="KW-0853">WD repeat</keyword>
<name>A0A1J8QBN2_9AGAM</name>
<dbReference type="Pfam" id="PF00400">
    <property type="entry name" value="WD40"/>
    <property type="match status" value="2"/>
</dbReference>
<dbReference type="InterPro" id="IPR001680">
    <property type="entry name" value="WD40_rpt"/>
</dbReference>
<dbReference type="Proteomes" id="UP000183567">
    <property type="component" value="Unassembled WGS sequence"/>
</dbReference>
<dbReference type="PANTHER" id="PTHR19879:SF9">
    <property type="entry name" value="TRANSCRIPTION INITIATION FACTOR TFIID SUBUNIT 5"/>
    <property type="match status" value="1"/>
</dbReference>
<dbReference type="InterPro" id="IPR036322">
    <property type="entry name" value="WD40_repeat_dom_sf"/>
</dbReference>
<sequence length="176" mass="19785">MDQRTVSLGIPSVSLVWTPDGTRLLSGDRDDTTIREWDSSTWKQVGDIWKGDTGYHWRIAVNCNGTVVASPARGNRIRLWRLSDRQTIAIFQHSDSPCCVTFSMDGKYILAGGNDKKISEWAVPEHAWPENTPKDLETQQAQDYDTEAQDSETEAQDSDIDVQGSETKACFYPRVS</sequence>
<dbReference type="SMART" id="SM00320">
    <property type="entry name" value="WD40"/>
    <property type="match status" value="3"/>
</dbReference>
<accession>A0A1J8QBN2</accession>
<dbReference type="PANTHER" id="PTHR19879">
    <property type="entry name" value="TRANSCRIPTION INITIATION FACTOR TFIID"/>
    <property type="match status" value="1"/>
</dbReference>
<feature type="region of interest" description="Disordered" evidence="2">
    <location>
        <begin position="126"/>
        <end position="163"/>
    </location>
</feature>
<gene>
    <name evidence="3" type="ORF">AZE42_00695</name>
</gene>
<keyword evidence="4" id="KW-1185">Reference proteome</keyword>
<organism evidence="3 4">
    <name type="scientific">Rhizopogon vesiculosus</name>
    <dbReference type="NCBI Taxonomy" id="180088"/>
    <lineage>
        <taxon>Eukaryota</taxon>
        <taxon>Fungi</taxon>
        <taxon>Dikarya</taxon>
        <taxon>Basidiomycota</taxon>
        <taxon>Agaricomycotina</taxon>
        <taxon>Agaricomycetes</taxon>
        <taxon>Agaricomycetidae</taxon>
        <taxon>Boletales</taxon>
        <taxon>Suillineae</taxon>
        <taxon>Rhizopogonaceae</taxon>
        <taxon>Rhizopogon</taxon>
    </lineage>
</organism>
<dbReference type="Gene3D" id="2.130.10.10">
    <property type="entry name" value="YVTN repeat-like/Quinoprotein amine dehydrogenase"/>
    <property type="match status" value="1"/>
</dbReference>
<evidence type="ECO:0000256" key="1">
    <source>
        <dbReference type="PROSITE-ProRule" id="PRU00221"/>
    </source>
</evidence>
<evidence type="ECO:0008006" key="5">
    <source>
        <dbReference type="Google" id="ProtNLM"/>
    </source>
</evidence>
<reference evidence="3 4" key="1">
    <citation type="submission" date="2016-03" db="EMBL/GenBank/DDBJ databases">
        <title>Comparative genomics of the ectomycorrhizal sister species Rhizopogon vinicolor and Rhizopogon vesiculosus (Basidiomycota: Boletales) reveals a divergence of the mating type B locus.</title>
        <authorList>
            <person name="Mujic A.B."/>
            <person name="Kuo A."/>
            <person name="Tritt A."/>
            <person name="Lipzen A."/>
            <person name="Chen C."/>
            <person name="Johnson J."/>
            <person name="Sharma A."/>
            <person name="Barry K."/>
            <person name="Grigoriev I.V."/>
            <person name="Spatafora J.W."/>
        </authorList>
    </citation>
    <scope>NUCLEOTIDE SEQUENCE [LARGE SCALE GENOMIC DNA]</scope>
    <source>
        <strain evidence="3 4">AM-OR11-056</strain>
    </source>
</reference>
<evidence type="ECO:0000313" key="4">
    <source>
        <dbReference type="Proteomes" id="UP000183567"/>
    </source>
</evidence>
<dbReference type="STRING" id="180088.A0A1J8QBN2"/>
<evidence type="ECO:0000256" key="2">
    <source>
        <dbReference type="SAM" id="MobiDB-lite"/>
    </source>
</evidence>